<evidence type="ECO:0000313" key="2">
    <source>
        <dbReference type="Proteomes" id="UP000253345"/>
    </source>
</evidence>
<comment type="caution">
    <text evidence="1">The sequence shown here is derived from an EMBL/GenBank/DDBJ whole genome shotgun (WGS) entry which is preliminary data.</text>
</comment>
<reference evidence="1 2" key="1">
    <citation type="submission" date="2018-07" db="EMBL/GenBank/DDBJ databases">
        <title>Genomic Encyclopedia of Type Strains, Phase III (KMG-III): the genomes of soil and plant-associated and newly described type strains.</title>
        <authorList>
            <person name="Whitman W."/>
        </authorList>
    </citation>
    <scope>NUCLEOTIDE SEQUENCE [LARGE SCALE GENOMIC DNA]</scope>
    <source>
        <strain evidence="1 2">CECT 8525</strain>
    </source>
</reference>
<organism evidence="1 2">
    <name type="scientific">Paracoccus lutimaris</name>
    <dbReference type="NCBI Taxonomy" id="1490030"/>
    <lineage>
        <taxon>Bacteria</taxon>
        <taxon>Pseudomonadati</taxon>
        <taxon>Pseudomonadota</taxon>
        <taxon>Alphaproteobacteria</taxon>
        <taxon>Rhodobacterales</taxon>
        <taxon>Paracoccaceae</taxon>
        <taxon>Paracoccus</taxon>
    </lineage>
</organism>
<dbReference type="OrthoDB" id="7776219at2"/>
<dbReference type="Proteomes" id="UP000253345">
    <property type="component" value="Unassembled WGS sequence"/>
</dbReference>
<protein>
    <submittedName>
        <fullName evidence="1">Uncharacterized protein</fullName>
    </submittedName>
</protein>
<evidence type="ECO:0000313" key="1">
    <source>
        <dbReference type="EMBL" id="RCW83387.1"/>
    </source>
</evidence>
<dbReference type="RefSeq" id="WP_114349397.1">
    <property type="nucleotide sequence ID" value="NZ_QPJL01000010.1"/>
</dbReference>
<keyword evidence="2" id="KW-1185">Reference proteome</keyword>
<dbReference type="AlphaFoldDB" id="A0A368YWN5"/>
<dbReference type="EMBL" id="QPJL01000010">
    <property type="protein sequence ID" value="RCW83387.1"/>
    <property type="molecule type" value="Genomic_DNA"/>
</dbReference>
<gene>
    <name evidence="1" type="ORF">DFP89_11068</name>
</gene>
<accession>A0A368YWN5</accession>
<proteinExistence type="predicted"/>
<name>A0A368YWN5_9RHOB</name>
<sequence>MSRDLATRAPSGLFRRLSNLLGFDAVDKQSLSRCADRMTALDDPATRRALADLPPELLLDIGVRDLSHHLPTPELPDGDALRRHMW</sequence>